<dbReference type="EMBL" id="JAGGKG010000018">
    <property type="protein sequence ID" value="MBP1906828.1"/>
    <property type="molecule type" value="Genomic_DNA"/>
</dbReference>
<gene>
    <name evidence="2" type="ORF">J2Z32_003492</name>
</gene>
<dbReference type="RefSeq" id="WP_210090416.1">
    <property type="nucleotide sequence ID" value="NZ_JAGGKG010000018.1"/>
</dbReference>
<proteinExistence type="predicted"/>
<comment type="caution">
    <text evidence="2">The sequence shown here is derived from an EMBL/GenBank/DDBJ whole genome shotgun (WGS) entry which is preliminary data.</text>
</comment>
<name>A0ABS4FW68_9BACL</name>
<dbReference type="Pfam" id="PF23768">
    <property type="entry name" value="DUF7167"/>
    <property type="match status" value="1"/>
</dbReference>
<evidence type="ECO:0000259" key="1">
    <source>
        <dbReference type="Pfam" id="PF23768"/>
    </source>
</evidence>
<evidence type="ECO:0000313" key="3">
    <source>
        <dbReference type="Proteomes" id="UP001519272"/>
    </source>
</evidence>
<dbReference type="Proteomes" id="UP001519272">
    <property type="component" value="Unassembled WGS sequence"/>
</dbReference>
<sequence length="56" mass="6581">MTKLLFTLSIGYVGAKREEEFELDLEGLEGQEREQAIEEAWNEWAWNYIDGGWTEV</sequence>
<accession>A0ABS4FW68</accession>
<protein>
    <recommendedName>
        <fullName evidence="1">DUF7167 domain-containing protein</fullName>
    </recommendedName>
</protein>
<dbReference type="InterPro" id="IPR055591">
    <property type="entry name" value="DUF7167"/>
</dbReference>
<reference evidence="2 3" key="1">
    <citation type="submission" date="2021-03" db="EMBL/GenBank/DDBJ databases">
        <title>Genomic Encyclopedia of Type Strains, Phase IV (KMG-IV): sequencing the most valuable type-strain genomes for metagenomic binning, comparative biology and taxonomic classification.</title>
        <authorList>
            <person name="Goeker M."/>
        </authorList>
    </citation>
    <scope>NUCLEOTIDE SEQUENCE [LARGE SCALE GENOMIC DNA]</scope>
    <source>
        <strain evidence="2 3">DSM 14349</strain>
    </source>
</reference>
<evidence type="ECO:0000313" key="2">
    <source>
        <dbReference type="EMBL" id="MBP1906828.1"/>
    </source>
</evidence>
<keyword evidence="3" id="KW-1185">Reference proteome</keyword>
<feature type="domain" description="DUF7167" evidence="1">
    <location>
        <begin position="3"/>
        <end position="56"/>
    </location>
</feature>
<organism evidence="2 3">
    <name type="scientific">Paenibacillus turicensis</name>
    <dbReference type="NCBI Taxonomy" id="160487"/>
    <lineage>
        <taxon>Bacteria</taxon>
        <taxon>Bacillati</taxon>
        <taxon>Bacillota</taxon>
        <taxon>Bacilli</taxon>
        <taxon>Bacillales</taxon>
        <taxon>Paenibacillaceae</taxon>
        <taxon>Paenibacillus</taxon>
    </lineage>
</organism>